<protein>
    <submittedName>
        <fullName evidence="2">Uncharacterized protein</fullName>
    </submittedName>
</protein>
<dbReference type="AlphaFoldDB" id="A0A6M3IV68"/>
<feature type="region of interest" description="Disordered" evidence="1">
    <location>
        <begin position="186"/>
        <end position="213"/>
    </location>
</feature>
<gene>
    <name evidence="2" type="ORF">MM415B00913_0017</name>
</gene>
<accession>A0A6M3IV68</accession>
<reference evidence="2" key="1">
    <citation type="submission" date="2020-03" db="EMBL/GenBank/DDBJ databases">
        <title>The deep terrestrial virosphere.</title>
        <authorList>
            <person name="Holmfeldt K."/>
            <person name="Nilsson E."/>
            <person name="Simone D."/>
            <person name="Lopez-Fernandez M."/>
            <person name="Wu X."/>
            <person name="de Brujin I."/>
            <person name="Lundin D."/>
            <person name="Andersson A."/>
            <person name="Bertilsson S."/>
            <person name="Dopson M."/>
        </authorList>
    </citation>
    <scope>NUCLEOTIDE SEQUENCE</scope>
    <source>
        <strain evidence="2">MM415B00913</strain>
    </source>
</reference>
<dbReference type="EMBL" id="MT141447">
    <property type="protein sequence ID" value="QJA61619.1"/>
    <property type="molecule type" value="Genomic_DNA"/>
</dbReference>
<proteinExistence type="predicted"/>
<name>A0A6M3IV68_9ZZZZ</name>
<sequence>MANTAGIGVHFNVKDTNRGIGCGKAGIQITADTVDPSDSELANGRLSYKTGTGLRIYDGGSWATVQTSSVSLAFKTIDCESGTDPVADAATDTLILTGNSGPISVTGDSATDSVTLGINTGTITAGMLASTLDISGKTVTLPNTSVTAGMLAATLDISGKTLTLPTSQTLTTPTVADFTNATHDHSNTANGGTLSAQADMTGTTSSSFQVDSDSTTGKLSIAVAGSGTNNTVTLTTTATTGNITLTLPNATDTIVGKATTDVLTNKTLTAPVINGLTSASGNMDFSGSTGTFLTSTGAVTIGGNCTVSGTKTFTTGTGAVALNGTTTLASGKSMTFANGDLTLSEGMISATSTTTTDSNLFKRNVTAGSAAIVEIEQTHTGDQGVTLLLDSNATGDYDVIQVTQDGTGYAFTHTATATAGKTLESICAASATGDMISVSGAWVGAANAGMIKLAGSGNLANAGTSLFQITNSGAPANSPTDGFAINIEDTGSAAGAGTAYALMIQSTNNEAIHVVSGTSYFAEAVTCAGGILLLDDDTIGFGAASAEGTLKSGGTNTEWTIASGELQIGGTPGTNSVDITSGNKIDLSGTAAYTKTVSLEKDAFFNISGATEGTVGAGQIKSWEFTDAATDVIGTVWKVPADFTPGAGVDITAKIVWSTPTVSAVGRWGGGYDAVTDGEDLAVSGTNAFTAEDDTSAGTADHQNTTTGFEISGENLAAGDSLFIKIQREGAHVNDTLTDVADFIRLELSYSATKLTY</sequence>
<organism evidence="2">
    <name type="scientific">viral metagenome</name>
    <dbReference type="NCBI Taxonomy" id="1070528"/>
    <lineage>
        <taxon>unclassified sequences</taxon>
        <taxon>metagenomes</taxon>
        <taxon>organismal metagenomes</taxon>
    </lineage>
</organism>
<evidence type="ECO:0000313" key="2">
    <source>
        <dbReference type="EMBL" id="QJA61619.1"/>
    </source>
</evidence>
<evidence type="ECO:0000256" key="1">
    <source>
        <dbReference type="SAM" id="MobiDB-lite"/>
    </source>
</evidence>